<accession>A0A4Y9P3J2</accession>
<dbReference type="RefSeq" id="WP_135164901.1">
    <property type="nucleotide sequence ID" value="NZ_SPQS01000010.1"/>
</dbReference>
<feature type="transmembrane region" description="Helical" evidence="1">
    <location>
        <begin position="32"/>
        <end position="50"/>
    </location>
</feature>
<keyword evidence="1" id="KW-0472">Membrane</keyword>
<evidence type="ECO:0000256" key="1">
    <source>
        <dbReference type="SAM" id="Phobius"/>
    </source>
</evidence>
<reference evidence="2 3" key="1">
    <citation type="submission" date="2019-03" db="EMBL/GenBank/DDBJ databases">
        <title>Bradyrhizobium strains diversity.</title>
        <authorList>
            <person name="Urquiaga M.C.O."/>
            <person name="Hungria M."/>
            <person name="Delamuta J.R.M."/>
            <person name="Klepa M.S."/>
        </authorList>
    </citation>
    <scope>NUCLEOTIDE SEQUENCE [LARGE SCALE GENOMIC DNA]</scope>
    <source>
        <strain evidence="2 3">CNPSo 3426</strain>
    </source>
</reference>
<comment type="caution">
    <text evidence="2">The sequence shown here is derived from an EMBL/GenBank/DDBJ whole genome shotgun (WGS) entry which is preliminary data.</text>
</comment>
<evidence type="ECO:0000313" key="3">
    <source>
        <dbReference type="Proteomes" id="UP000297700"/>
    </source>
</evidence>
<feature type="transmembrane region" description="Helical" evidence="1">
    <location>
        <begin position="95"/>
        <end position="114"/>
    </location>
</feature>
<protein>
    <submittedName>
        <fullName evidence="2">Uncharacterized protein</fullName>
    </submittedName>
</protein>
<feature type="transmembrane region" description="Helical" evidence="1">
    <location>
        <begin position="66"/>
        <end position="89"/>
    </location>
</feature>
<keyword evidence="1" id="KW-1133">Transmembrane helix</keyword>
<organism evidence="2 3">
    <name type="scientific">Bradyrhizobium frederickii</name>
    <dbReference type="NCBI Taxonomy" id="2560054"/>
    <lineage>
        <taxon>Bacteria</taxon>
        <taxon>Pseudomonadati</taxon>
        <taxon>Pseudomonadota</taxon>
        <taxon>Alphaproteobacteria</taxon>
        <taxon>Hyphomicrobiales</taxon>
        <taxon>Nitrobacteraceae</taxon>
        <taxon>Bradyrhizobium</taxon>
    </lineage>
</organism>
<dbReference type="AlphaFoldDB" id="A0A4Y9P3J2"/>
<gene>
    <name evidence="2" type="ORF">E4K64_19105</name>
</gene>
<evidence type="ECO:0000313" key="2">
    <source>
        <dbReference type="EMBL" id="TFV74102.1"/>
    </source>
</evidence>
<keyword evidence="1" id="KW-0812">Transmembrane</keyword>
<feature type="transmembrane region" description="Helical" evidence="1">
    <location>
        <begin position="241"/>
        <end position="266"/>
    </location>
</feature>
<dbReference type="Proteomes" id="UP000297700">
    <property type="component" value="Unassembled WGS sequence"/>
</dbReference>
<proteinExistence type="predicted"/>
<sequence>MVWLVRTLVVCAFALAAPIILAANRYSIFADVVGGLLTGLLAIWLASLVGRKLRATYPWGVKRVGIALYVIGTALAALCIGLAAFAAYSSAGRELIVISASMSIVYWAAGWGLYRSLLHNADTRPAGRKDGEIADGLASRTDWAPLAPVGTRRLRKIALSLGVVGALAAPFAFGTYKARPTYSVWVPLTAQQKENLAARFERSDSCRREIDALDKIVCNRWREQYEQGGDHEYYPDLPKYLVLNGGMAAVTFAGVVMLALLFPMVVRGFAYSFRRYWQWLNA</sequence>
<name>A0A4Y9P3J2_9BRAD</name>
<dbReference type="EMBL" id="SPQS01000010">
    <property type="protein sequence ID" value="TFV74102.1"/>
    <property type="molecule type" value="Genomic_DNA"/>
</dbReference>
<feature type="transmembrane region" description="Helical" evidence="1">
    <location>
        <begin position="157"/>
        <end position="176"/>
    </location>
</feature>